<organism evidence="1 2">
    <name type="scientific">Pistacia integerrima</name>
    <dbReference type="NCBI Taxonomy" id="434235"/>
    <lineage>
        <taxon>Eukaryota</taxon>
        <taxon>Viridiplantae</taxon>
        <taxon>Streptophyta</taxon>
        <taxon>Embryophyta</taxon>
        <taxon>Tracheophyta</taxon>
        <taxon>Spermatophyta</taxon>
        <taxon>Magnoliopsida</taxon>
        <taxon>eudicotyledons</taxon>
        <taxon>Gunneridae</taxon>
        <taxon>Pentapetalae</taxon>
        <taxon>rosids</taxon>
        <taxon>malvids</taxon>
        <taxon>Sapindales</taxon>
        <taxon>Anacardiaceae</taxon>
        <taxon>Pistacia</taxon>
    </lineage>
</organism>
<proteinExistence type="predicted"/>
<reference evidence="2" key="1">
    <citation type="journal article" date="2023" name="G3 (Bethesda)">
        <title>Genome assembly and association tests identify interacting loci associated with vigor, precocity, and sex in interspecific pistachio rootstocks.</title>
        <authorList>
            <person name="Palmer W."/>
            <person name="Jacygrad E."/>
            <person name="Sagayaradj S."/>
            <person name="Cavanaugh K."/>
            <person name="Han R."/>
            <person name="Bertier L."/>
            <person name="Beede B."/>
            <person name="Kafkas S."/>
            <person name="Golino D."/>
            <person name="Preece J."/>
            <person name="Michelmore R."/>
        </authorList>
    </citation>
    <scope>NUCLEOTIDE SEQUENCE [LARGE SCALE GENOMIC DNA]</scope>
</reference>
<gene>
    <name evidence="1" type="ORF">Pint_19126</name>
</gene>
<accession>A0ACC0YYZ1</accession>
<comment type="caution">
    <text evidence="1">The sequence shown here is derived from an EMBL/GenBank/DDBJ whole genome shotgun (WGS) entry which is preliminary data.</text>
</comment>
<name>A0ACC0YYZ1_9ROSI</name>
<dbReference type="EMBL" id="CM047739">
    <property type="protein sequence ID" value="KAJ0043858.1"/>
    <property type="molecule type" value="Genomic_DNA"/>
</dbReference>
<keyword evidence="2" id="KW-1185">Reference proteome</keyword>
<dbReference type="Proteomes" id="UP001163603">
    <property type="component" value="Chromosome 4"/>
</dbReference>
<protein>
    <submittedName>
        <fullName evidence="1">Uncharacterized protein</fullName>
    </submittedName>
</protein>
<sequence length="320" mass="36219">MISICGRVNNWIETEKLWRSMKENDLIGTRVTYSLLVCIFVRCSQNELALDAYNEMVQSGFTPGDDVMQAVIGSCTKEGKWGLALNQFRDMLNGGLKPNLITCNALINSLAKAGEVKLAFKVHGMMKLLGHSPDVYTWNALLSALYKANQHADALQLFESMKREQSCELNEHLYNTALMSCQKLSLWDKALQLLWQMEASGQSVSTSSYNLVIGACESARKPKVALQVYEHMIHQKCTPDIFTYLSLIRSCVWGSLWTEVEQILDVNPDASLYNAVIQGMCLRRKFVSAKKMYTRMRESGLKPDGKTRALMLQNLWKHQT</sequence>
<evidence type="ECO:0000313" key="2">
    <source>
        <dbReference type="Proteomes" id="UP001163603"/>
    </source>
</evidence>
<evidence type="ECO:0000313" key="1">
    <source>
        <dbReference type="EMBL" id="KAJ0043858.1"/>
    </source>
</evidence>